<protein>
    <submittedName>
        <fullName evidence="1">Uncharacterized protein</fullName>
    </submittedName>
</protein>
<organism evidence="1 2">
    <name type="scientific">Cryptolaemus montrouzieri</name>
    <dbReference type="NCBI Taxonomy" id="559131"/>
    <lineage>
        <taxon>Eukaryota</taxon>
        <taxon>Metazoa</taxon>
        <taxon>Ecdysozoa</taxon>
        <taxon>Arthropoda</taxon>
        <taxon>Hexapoda</taxon>
        <taxon>Insecta</taxon>
        <taxon>Pterygota</taxon>
        <taxon>Neoptera</taxon>
        <taxon>Endopterygota</taxon>
        <taxon>Coleoptera</taxon>
        <taxon>Polyphaga</taxon>
        <taxon>Cucujiformia</taxon>
        <taxon>Coccinelloidea</taxon>
        <taxon>Coccinellidae</taxon>
        <taxon>Scymninae</taxon>
        <taxon>Scymnini</taxon>
        <taxon>Cryptolaemus</taxon>
    </lineage>
</organism>
<evidence type="ECO:0000313" key="1">
    <source>
        <dbReference type="EMBL" id="KAL3286793.1"/>
    </source>
</evidence>
<feature type="non-terminal residue" evidence="1">
    <location>
        <position position="1"/>
    </location>
</feature>
<comment type="caution">
    <text evidence="1">The sequence shown here is derived from an EMBL/GenBank/DDBJ whole genome shotgun (WGS) entry which is preliminary data.</text>
</comment>
<dbReference type="EMBL" id="JABFTP020000185">
    <property type="protein sequence ID" value="KAL3286793.1"/>
    <property type="molecule type" value="Genomic_DNA"/>
</dbReference>
<proteinExistence type="predicted"/>
<gene>
    <name evidence="1" type="ORF">HHI36_001287</name>
</gene>
<evidence type="ECO:0000313" key="2">
    <source>
        <dbReference type="Proteomes" id="UP001516400"/>
    </source>
</evidence>
<reference evidence="1 2" key="1">
    <citation type="journal article" date="2021" name="BMC Biol.">
        <title>Horizontally acquired antibacterial genes associated with adaptive radiation of ladybird beetles.</title>
        <authorList>
            <person name="Li H.S."/>
            <person name="Tang X.F."/>
            <person name="Huang Y.H."/>
            <person name="Xu Z.Y."/>
            <person name="Chen M.L."/>
            <person name="Du X.Y."/>
            <person name="Qiu B.Y."/>
            <person name="Chen P.T."/>
            <person name="Zhang W."/>
            <person name="Slipinski A."/>
            <person name="Escalona H.E."/>
            <person name="Waterhouse R.M."/>
            <person name="Zwick A."/>
            <person name="Pang H."/>
        </authorList>
    </citation>
    <scope>NUCLEOTIDE SEQUENCE [LARGE SCALE GENOMIC DNA]</scope>
    <source>
        <strain evidence="1">SYSU2018</strain>
    </source>
</reference>
<dbReference type="Proteomes" id="UP001516400">
    <property type="component" value="Unassembled WGS sequence"/>
</dbReference>
<keyword evidence="2" id="KW-1185">Reference proteome</keyword>
<sequence length="299" mass="34885">IIFFIYVHFRWSKAEKLRKEKIKRKNPYNEIKSYVRAVKLNFLLVGAPSSKGVIEHSIRDNLRNDDFVIEGPQTKRPANFIAELKNIEFKEAFVQFLVNDWSTQDKATLIKPTQKVFLNYQLCHSYRKSAESVIREVSEKYTCSAHEEADTKIVYHVCAVGLSTNILIKCSDTDILVILLANMKQIIVNVGENQFNVDRKIWMQLGTGNHVKKIDVCAVYRDLGKISVLRWLHSMLLRDATSIPHFIGRAKPDHLNYWRNQGSSKTHLLKWGIIRLLQIHYSWNKLSMFCKNMYAFYTT</sequence>
<name>A0ABD2P7U3_9CUCU</name>
<accession>A0ABD2P7U3</accession>
<dbReference type="AlphaFoldDB" id="A0ABD2P7U3"/>